<comment type="subunit">
    <text evidence="13">Homotetramer.</text>
</comment>
<dbReference type="SUPFAM" id="SSF51735">
    <property type="entry name" value="NAD(P)-binding Rossmann-fold domains"/>
    <property type="match status" value="1"/>
</dbReference>
<evidence type="ECO:0000313" key="16">
    <source>
        <dbReference type="Proteomes" id="UP000050277"/>
    </source>
</evidence>
<reference evidence="15 16" key="1">
    <citation type="submission" date="2015-07" db="EMBL/GenBank/DDBJ databases">
        <title>Whole genome sequence of Herpetosiphon geysericola DSM 7119.</title>
        <authorList>
            <person name="Hemp J."/>
            <person name="Ward L.M."/>
            <person name="Pace L.A."/>
            <person name="Fischer W.W."/>
        </authorList>
    </citation>
    <scope>NUCLEOTIDE SEQUENCE [LARGE SCALE GENOMIC DNA]</scope>
    <source>
        <strain evidence="15 16">DSM 7119</strain>
    </source>
</reference>
<accession>A0A0P6YDQ6</accession>
<keyword evidence="7 13" id="KW-0560">Oxidoreductase</keyword>
<dbReference type="AlphaFoldDB" id="A0A0P6YDQ6"/>
<dbReference type="InterPro" id="IPR057326">
    <property type="entry name" value="KR_dom"/>
</dbReference>
<dbReference type="CDD" id="cd05333">
    <property type="entry name" value="BKR_SDR_c"/>
    <property type="match status" value="1"/>
</dbReference>
<dbReference type="PANTHER" id="PTHR42879">
    <property type="entry name" value="3-OXOACYL-(ACYL-CARRIER-PROTEIN) REDUCTASE"/>
    <property type="match status" value="1"/>
</dbReference>
<dbReference type="GO" id="GO:0004316">
    <property type="term" value="F:3-oxoacyl-[acyl-carrier-protein] reductase (NADPH) activity"/>
    <property type="evidence" value="ECO:0007669"/>
    <property type="project" value="UniProtKB-UniRule"/>
</dbReference>
<evidence type="ECO:0000256" key="3">
    <source>
        <dbReference type="ARBA" id="ARBA00012948"/>
    </source>
</evidence>
<dbReference type="NCBIfam" id="NF005559">
    <property type="entry name" value="PRK07231.1"/>
    <property type="match status" value="1"/>
</dbReference>
<dbReference type="PRINTS" id="PR00081">
    <property type="entry name" value="GDHRDH"/>
</dbReference>
<dbReference type="PRINTS" id="PR00080">
    <property type="entry name" value="SDRFAMILY"/>
</dbReference>
<dbReference type="Proteomes" id="UP000050277">
    <property type="component" value="Unassembled WGS sequence"/>
</dbReference>
<dbReference type="InterPro" id="IPR011284">
    <property type="entry name" value="3oxo_ACP_reduc"/>
</dbReference>
<dbReference type="InterPro" id="IPR002347">
    <property type="entry name" value="SDR_fam"/>
</dbReference>
<evidence type="ECO:0000256" key="11">
    <source>
        <dbReference type="PIRSR" id="PIRSR611284-1"/>
    </source>
</evidence>
<dbReference type="NCBIfam" id="NF009466">
    <property type="entry name" value="PRK12826.1-2"/>
    <property type="match status" value="1"/>
</dbReference>
<keyword evidence="5 13" id="KW-0276">Fatty acid metabolism</keyword>
<feature type="binding site" evidence="12">
    <location>
        <position position="92"/>
    </location>
    <ligand>
        <name>NADP(+)</name>
        <dbReference type="ChEBI" id="CHEBI:58349"/>
    </ligand>
</feature>
<dbReference type="EMBL" id="LGKP01000040">
    <property type="protein sequence ID" value="KPL80149.1"/>
    <property type="molecule type" value="Genomic_DNA"/>
</dbReference>
<dbReference type="InterPro" id="IPR036291">
    <property type="entry name" value="NAD(P)-bd_dom_sf"/>
</dbReference>
<dbReference type="OrthoDB" id="9803333at2"/>
<feature type="binding site" evidence="12">
    <location>
        <begin position="157"/>
        <end position="161"/>
    </location>
    <ligand>
        <name>NADP(+)</name>
        <dbReference type="ChEBI" id="CHEBI:58349"/>
    </ligand>
</feature>
<dbReference type="RefSeq" id="WP_054537021.1">
    <property type="nucleotide sequence ID" value="NZ_LGKP01000040.1"/>
</dbReference>
<comment type="caution">
    <text evidence="15">The sequence shown here is derived from an EMBL/GenBank/DDBJ whole genome shotgun (WGS) entry which is preliminary data.</text>
</comment>
<evidence type="ECO:0000256" key="6">
    <source>
        <dbReference type="ARBA" id="ARBA00022857"/>
    </source>
</evidence>
<feature type="domain" description="Ketoreductase" evidence="14">
    <location>
        <begin position="8"/>
        <end position="192"/>
    </location>
</feature>
<evidence type="ECO:0000256" key="7">
    <source>
        <dbReference type="ARBA" id="ARBA00023002"/>
    </source>
</evidence>
<dbReference type="PATRIC" id="fig|70996.4.peg.4930"/>
<evidence type="ECO:0000313" key="15">
    <source>
        <dbReference type="EMBL" id="KPL80149.1"/>
    </source>
</evidence>
<evidence type="ECO:0000256" key="2">
    <source>
        <dbReference type="ARBA" id="ARBA00006484"/>
    </source>
</evidence>
<evidence type="ECO:0000256" key="5">
    <source>
        <dbReference type="ARBA" id="ARBA00022832"/>
    </source>
</evidence>
<feature type="binding site" evidence="12">
    <location>
        <begin position="14"/>
        <end position="17"/>
    </location>
    <ligand>
        <name>NADP(+)</name>
        <dbReference type="ChEBI" id="CHEBI:58349"/>
    </ligand>
</feature>
<dbReference type="UniPathway" id="UPA00094"/>
<keyword evidence="16" id="KW-1185">Reference proteome</keyword>
<dbReference type="NCBIfam" id="TIGR01830">
    <property type="entry name" value="3oxo_ACP_reduc"/>
    <property type="match status" value="1"/>
</dbReference>
<evidence type="ECO:0000256" key="4">
    <source>
        <dbReference type="ARBA" id="ARBA00022516"/>
    </source>
</evidence>
<organism evidence="15 16">
    <name type="scientific">Herpetosiphon geysericola</name>
    <dbReference type="NCBI Taxonomy" id="70996"/>
    <lineage>
        <taxon>Bacteria</taxon>
        <taxon>Bacillati</taxon>
        <taxon>Chloroflexota</taxon>
        <taxon>Chloroflexia</taxon>
        <taxon>Herpetosiphonales</taxon>
        <taxon>Herpetosiphonaceae</taxon>
        <taxon>Herpetosiphon</taxon>
    </lineage>
</organism>
<sequence>MQLDLTGRVAIVTGASRGIGRSIAEALAASGAAVVVNYRGSEAAAAEVVAAITAKGGKALAVQADVADPASHETLLKATTEAFGRVDILVNNAGITRDNLLLRMKESEVDDVLQTNLRGVMLLTKAVLRPMMKNKWGRVITISSVIGLTGNAGQANYAAAKAGLIGFSKSVAQEMASRGITANAICPGFIETDMTRNAMSEDLISKALDRIPLARMGQPAEIANAVVFLASDAAGYITGQTLAVDGGMTMY</sequence>
<keyword evidence="9 13" id="KW-0275">Fatty acid biosynthesis</keyword>
<dbReference type="Pfam" id="PF13561">
    <property type="entry name" value="adh_short_C2"/>
    <property type="match status" value="1"/>
</dbReference>
<evidence type="ECO:0000256" key="12">
    <source>
        <dbReference type="PIRSR" id="PIRSR611284-2"/>
    </source>
</evidence>
<feature type="binding site" evidence="12">
    <location>
        <position position="190"/>
    </location>
    <ligand>
        <name>NADP(+)</name>
        <dbReference type="ChEBI" id="CHEBI:58349"/>
    </ligand>
</feature>
<proteinExistence type="inferred from homology"/>
<dbReference type="EC" id="1.1.1.100" evidence="3 13"/>
<evidence type="ECO:0000256" key="8">
    <source>
        <dbReference type="ARBA" id="ARBA00023098"/>
    </source>
</evidence>
<evidence type="ECO:0000259" key="14">
    <source>
        <dbReference type="SMART" id="SM00822"/>
    </source>
</evidence>
<dbReference type="PROSITE" id="PS00061">
    <property type="entry name" value="ADH_SHORT"/>
    <property type="match status" value="1"/>
</dbReference>
<evidence type="ECO:0000256" key="1">
    <source>
        <dbReference type="ARBA" id="ARBA00005194"/>
    </source>
</evidence>
<dbReference type="InterPro" id="IPR020904">
    <property type="entry name" value="Sc_DH/Rdtase_CS"/>
</dbReference>
<comment type="pathway">
    <text evidence="1 13">Lipid metabolism; fatty acid biosynthesis.</text>
</comment>
<dbReference type="GO" id="GO:0006633">
    <property type="term" value="P:fatty acid biosynthetic process"/>
    <property type="evidence" value="ECO:0007669"/>
    <property type="project" value="UniProtKB-UniPathway"/>
</dbReference>
<comment type="similarity">
    <text evidence="2 13">Belongs to the short-chain dehydrogenases/reductases (SDR) family.</text>
</comment>
<protein>
    <recommendedName>
        <fullName evidence="3 13">3-oxoacyl-[acyl-carrier-protein] reductase</fullName>
        <ecNumber evidence="3 13">1.1.1.100</ecNumber>
    </recommendedName>
</protein>
<keyword evidence="4 13" id="KW-0444">Lipid biosynthesis</keyword>
<dbReference type="STRING" id="70996.SE18_24060"/>
<comment type="function">
    <text evidence="13">Catalyzes the NADPH-dependent reduction of beta-ketoacyl-ACP substrates to beta-hydroxyacyl-ACP products, the first reductive step in the elongation cycle of fatty acid biosynthesis.</text>
</comment>
<dbReference type="FunFam" id="3.40.50.720:FF:000037">
    <property type="entry name" value="3-oxoacyl-[acyl-carrier-protein] reductase FabG"/>
    <property type="match status" value="1"/>
</dbReference>
<name>A0A0P6YDQ6_9CHLR</name>
<dbReference type="PANTHER" id="PTHR42879:SF2">
    <property type="entry name" value="3-OXOACYL-[ACYL-CARRIER-PROTEIN] REDUCTASE FABG"/>
    <property type="match status" value="1"/>
</dbReference>
<dbReference type="GO" id="GO:0051287">
    <property type="term" value="F:NAD binding"/>
    <property type="evidence" value="ECO:0007669"/>
    <property type="project" value="UniProtKB-UniRule"/>
</dbReference>
<evidence type="ECO:0000256" key="9">
    <source>
        <dbReference type="ARBA" id="ARBA00023160"/>
    </source>
</evidence>
<keyword evidence="6 12" id="KW-0521">NADP</keyword>
<evidence type="ECO:0000256" key="13">
    <source>
        <dbReference type="RuleBase" id="RU366074"/>
    </source>
</evidence>
<dbReference type="InterPro" id="IPR050259">
    <property type="entry name" value="SDR"/>
</dbReference>
<comment type="catalytic activity">
    <reaction evidence="10 13">
        <text>a (3R)-hydroxyacyl-[ACP] + NADP(+) = a 3-oxoacyl-[ACP] + NADPH + H(+)</text>
        <dbReference type="Rhea" id="RHEA:17397"/>
        <dbReference type="Rhea" id="RHEA-COMP:9916"/>
        <dbReference type="Rhea" id="RHEA-COMP:9945"/>
        <dbReference type="ChEBI" id="CHEBI:15378"/>
        <dbReference type="ChEBI" id="CHEBI:57783"/>
        <dbReference type="ChEBI" id="CHEBI:58349"/>
        <dbReference type="ChEBI" id="CHEBI:78776"/>
        <dbReference type="ChEBI" id="CHEBI:78827"/>
        <dbReference type="EC" id="1.1.1.100"/>
    </reaction>
</comment>
<gene>
    <name evidence="15" type="ORF">SE18_24060</name>
</gene>
<feature type="active site" description="Proton acceptor" evidence="11">
    <location>
        <position position="157"/>
    </location>
</feature>
<dbReference type="SMART" id="SM00822">
    <property type="entry name" value="PKS_KR"/>
    <property type="match status" value="1"/>
</dbReference>
<dbReference type="Gene3D" id="3.40.50.720">
    <property type="entry name" value="NAD(P)-binding Rossmann-like Domain"/>
    <property type="match status" value="1"/>
</dbReference>
<keyword evidence="8 13" id="KW-0443">Lipid metabolism</keyword>
<evidence type="ECO:0000256" key="10">
    <source>
        <dbReference type="ARBA" id="ARBA00048508"/>
    </source>
</evidence>